<gene>
    <name evidence="3" type="ORF">MM415A00290_0002</name>
    <name evidence="2" type="ORF">MM415B00199_0003</name>
</gene>
<dbReference type="SUPFAM" id="SSF47413">
    <property type="entry name" value="lambda repressor-like DNA-binding domains"/>
    <property type="match status" value="1"/>
</dbReference>
<organism evidence="2">
    <name type="scientific">viral metagenome</name>
    <dbReference type="NCBI Taxonomy" id="1070528"/>
    <lineage>
        <taxon>unclassified sequences</taxon>
        <taxon>metagenomes</taxon>
        <taxon>organismal metagenomes</taxon>
    </lineage>
</organism>
<dbReference type="SMART" id="SM00530">
    <property type="entry name" value="HTH_XRE"/>
    <property type="match status" value="1"/>
</dbReference>
<name>A0A6M3JE36_9ZZZZ</name>
<dbReference type="PROSITE" id="PS50943">
    <property type="entry name" value="HTH_CROC1"/>
    <property type="match status" value="1"/>
</dbReference>
<evidence type="ECO:0000313" key="2">
    <source>
        <dbReference type="EMBL" id="QJA67548.1"/>
    </source>
</evidence>
<dbReference type="GO" id="GO:0003677">
    <property type="term" value="F:DNA binding"/>
    <property type="evidence" value="ECO:0007669"/>
    <property type="project" value="InterPro"/>
</dbReference>
<reference evidence="2" key="1">
    <citation type="submission" date="2020-03" db="EMBL/GenBank/DDBJ databases">
        <title>The deep terrestrial virosphere.</title>
        <authorList>
            <person name="Holmfeldt K."/>
            <person name="Nilsson E."/>
            <person name="Simone D."/>
            <person name="Lopez-Fernandez M."/>
            <person name="Wu X."/>
            <person name="de Brujin I."/>
            <person name="Lundin D."/>
            <person name="Andersson A."/>
            <person name="Bertilsson S."/>
            <person name="Dopson M."/>
        </authorList>
    </citation>
    <scope>NUCLEOTIDE SEQUENCE</scope>
    <source>
        <strain evidence="3">MM415A00290</strain>
        <strain evidence="2">MM415B00199</strain>
    </source>
</reference>
<dbReference type="InterPro" id="IPR001387">
    <property type="entry name" value="Cro/C1-type_HTH"/>
</dbReference>
<protein>
    <submittedName>
        <fullName evidence="2">Putative DNA binding, helix-turn-helix domain containing protein</fullName>
    </submittedName>
</protein>
<dbReference type="Gene3D" id="1.10.260.40">
    <property type="entry name" value="lambda repressor-like DNA-binding domains"/>
    <property type="match status" value="1"/>
</dbReference>
<evidence type="ECO:0000259" key="1">
    <source>
        <dbReference type="PROSITE" id="PS50943"/>
    </source>
</evidence>
<dbReference type="Pfam" id="PF13443">
    <property type="entry name" value="HTH_26"/>
    <property type="match status" value="1"/>
</dbReference>
<proteinExistence type="predicted"/>
<dbReference type="CDD" id="cd00093">
    <property type="entry name" value="HTH_XRE"/>
    <property type="match status" value="1"/>
</dbReference>
<evidence type="ECO:0000313" key="3">
    <source>
        <dbReference type="EMBL" id="QJA83350.1"/>
    </source>
</evidence>
<accession>A0A6M3JE36</accession>
<sequence>MNSIFAGLDTAGKIKALMAIKGITQPELAKVMGVSLGTIGNRFESGRWTLNELKRIAVEYNIEVNDLI</sequence>
<feature type="domain" description="HTH cro/C1-type" evidence="1">
    <location>
        <begin position="14"/>
        <end position="67"/>
    </location>
</feature>
<dbReference type="InterPro" id="IPR010982">
    <property type="entry name" value="Lambda_DNA-bd_dom_sf"/>
</dbReference>
<dbReference type="AlphaFoldDB" id="A0A6M3JE36"/>
<dbReference type="EMBL" id="MT142509">
    <property type="protein sequence ID" value="QJA83350.1"/>
    <property type="molecule type" value="Genomic_DNA"/>
</dbReference>
<dbReference type="EMBL" id="MT141573">
    <property type="protein sequence ID" value="QJA67548.1"/>
    <property type="molecule type" value="Genomic_DNA"/>
</dbReference>